<proteinExistence type="inferred from homology"/>
<dbReference type="AlphaFoldDB" id="A0A1J1J8V4"/>
<protein>
    <recommendedName>
        <fullName evidence="9">Hexosyltransferase</fullName>
        <ecNumber evidence="9">2.4.1.-</ecNumber>
    </recommendedName>
</protein>
<sequence>MSRCNEKHRKSLIRNMGVTLLARMLLLISSVTLISLLALTRCGLSGAALDSGIMEEAAIQPVKASALRSNSESHHAMLMIQRDEENQQEIAKLKAEIKSLKLELFQLKNNPSLISDQLIPLNPNASTLSTQNSASNLLDCTGYIRRQVGNAEILHGLPMNNEYELIPFNHFTFSRVYPIDLGLGKRVVEKPIGYKRRDLLDALNRALESLNKNATLPNQRYTLDDFIEGIYRNEPVTGTQYELYFRTKEINNKTNPSPASSSHHNDHGTTKIIVMRPFAPLQTIQFERFPKTAEKEIIHIILPLSGRISTFQGFMEKFVKIALKNDRRVQLTVVYFGEDGLSDARQIMKRIIAQKSAYSSNLKLLALNETFSRAKGLRVGAEQVWNEDKSRGKNNKDVLLFMCDVDVVFSAKFLDRCRWNTKPSRKVYYPVVFSLYNPHVVYTLQGKELPSETDQLVISRDTGFWRDFGYGMTCQYRSDFLKVRGFDEEIVGWGGEDVMLYRKYVRSNIKVIRTTDPGIFHIWHPKVCSGTQNGQKLSADQYRACIRSRALNEASHPQLGFLAFHDDLMMANQTETSQNINATNPHIVEIKSTKKQPSTVQATKNLRAKLSSSTTKKST</sequence>
<evidence type="ECO:0000256" key="3">
    <source>
        <dbReference type="ARBA" id="ARBA00022679"/>
    </source>
</evidence>
<evidence type="ECO:0000256" key="1">
    <source>
        <dbReference type="ARBA" id="ARBA00004447"/>
    </source>
</evidence>
<comment type="subcellular location">
    <subcellularLocation>
        <location evidence="1 9">Golgi apparatus</location>
        <location evidence="1 9">Golgi stack membrane</location>
        <topology evidence="1 9">Single-pass type II membrane protein</topology>
    </subcellularLocation>
</comment>
<gene>
    <name evidence="12" type="ORF">CLUMA_CG021338</name>
</gene>
<evidence type="ECO:0000256" key="6">
    <source>
        <dbReference type="ARBA" id="ARBA00022989"/>
    </source>
</evidence>
<feature type="transmembrane region" description="Helical" evidence="9">
    <location>
        <begin position="20"/>
        <end position="39"/>
    </location>
</feature>
<dbReference type="SUPFAM" id="SSF53448">
    <property type="entry name" value="Nucleotide-diphospho-sugar transferases"/>
    <property type="match status" value="1"/>
</dbReference>
<dbReference type="InterPro" id="IPR029044">
    <property type="entry name" value="Nucleotide-diphossugar_trans"/>
</dbReference>
<dbReference type="PANTHER" id="PTHR12369:SF45">
    <property type="entry name" value="HEXOSYLTRANSFERASE"/>
    <property type="match status" value="1"/>
</dbReference>
<keyword evidence="10" id="KW-0175">Coiled coil</keyword>
<dbReference type="Proteomes" id="UP000183832">
    <property type="component" value="Unassembled WGS sequence"/>
</dbReference>
<dbReference type="STRING" id="568069.A0A1J1J8V4"/>
<dbReference type="EC" id="2.4.1.-" evidence="9"/>
<dbReference type="GO" id="GO:0047238">
    <property type="term" value="F:glucuronosyl-N-acetylgalactosaminyl-proteoglycan 4-beta-N-acetylgalactosaminyltransferase activity"/>
    <property type="evidence" value="ECO:0007669"/>
    <property type="project" value="TreeGrafter"/>
</dbReference>
<comment type="similarity">
    <text evidence="2 9">Belongs to the chondroitin N-acetylgalactosaminyltransferase family.</text>
</comment>
<evidence type="ECO:0000256" key="5">
    <source>
        <dbReference type="ARBA" id="ARBA00022968"/>
    </source>
</evidence>
<dbReference type="InterPro" id="IPR008428">
    <property type="entry name" value="Chond_GalNAc"/>
</dbReference>
<keyword evidence="5 9" id="KW-0735">Signal-anchor</keyword>
<accession>A0A1J1J8V4</accession>
<keyword evidence="4 9" id="KW-0812">Transmembrane</keyword>
<dbReference type="PANTHER" id="PTHR12369">
    <property type="entry name" value="CHONDROITIN SYNTHASE"/>
    <property type="match status" value="1"/>
</dbReference>
<evidence type="ECO:0000256" key="4">
    <source>
        <dbReference type="ARBA" id="ARBA00022692"/>
    </source>
</evidence>
<reference evidence="12 13" key="1">
    <citation type="submission" date="2015-04" db="EMBL/GenBank/DDBJ databases">
        <authorList>
            <person name="Syromyatnikov M.Y."/>
            <person name="Popov V.N."/>
        </authorList>
    </citation>
    <scope>NUCLEOTIDE SEQUENCE [LARGE SCALE GENOMIC DNA]</scope>
</reference>
<keyword evidence="6 9" id="KW-1133">Transmembrane helix</keyword>
<evidence type="ECO:0000256" key="8">
    <source>
        <dbReference type="ARBA" id="ARBA00023136"/>
    </source>
</evidence>
<dbReference type="InterPro" id="IPR051227">
    <property type="entry name" value="CS_glycosyltransferase"/>
</dbReference>
<keyword evidence="13" id="KW-1185">Reference proteome</keyword>
<dbReference type="Gene3D" id="3.90.550.10">
    <property type="entry name" value="Spore Coat Polysaccharide Biosynthesis Protein SpsA, Chain A"/>
    <property type="match status" value="1"/>
</dbReference>
<feature type="compositionally biased region" description="Polar residues" evidence="11">
    <location>
        <begin position="595"/>
        <end position="604"/>
    </location>
</feature>
<dbReference type="GO" id="GO:0032580">
    <property type="term" value="C:Golgi cisterna membrane"/>
    <property type="evidence" value="ECO:0007669"/>
    <property type="project" value="UniProtKB-SubCell"/>
</dbReference>
<dbReference type="EMBL" id="CVRI01000075">
    <property type="protein sequence ID" value="CRL08458.1"/>
    <property type="molecule type" value="Genomic_DNA"/>
</dbReference>
<keyword evidence="7 9" id="KW-0333">Golgi apparatus</keyword>
<organism evidence="12 13">
    <name type="scientific">Clunio marinus</name>
    <dbReference type="NCBI Taxonomy" id="568069"/>
    <lineage>
        <taxon>Eukaryota</taxon>
        <taxon>Metazoa</taxon>
        <taxon>Ecdysozoa</taxon>
        <taxon>Arthropoda</taxon>
        <taxon>Hexapoda</taxon>
        <taxon>Insecta</taxon>
        <taxon>Pterygota</taxon>
        <taxon>Neoptera</taxon>
        <taxon>Endopterygota</taxon>
        <taxon>Diptera</taxon>
        <taxon>Nematocera</taxon>
        <taxon>Chironomoidea</taxon>
        <taxon>Chironomidae</taxon>
        <taxon>Clunio</taxon>
    </lineage>
</organism>
<keyword evidence="8 9" id="KW-0472">Membrane</keyword>
<evidence type="ECO:0000256" key="2">
    <source>
        <dbReference type="ARBA" id="ARBA00009239"/>
    </source>
</evidence>
<feature type="coiled-coil region" evidence="10">
    <location>
        <begin position="83"/>
        <end position="110"/>
    </location>
</feature>
<name>A0A1J1J8V4_9DIPT</name>
<evidence type="ECO:0000313" key="13">
    <source>
        <dbReference type="Proteomes" id="UP000183832"/>
    </source>
</evidence>
<evidence type="ECO:0000256" key="11">
    <source>
        <dbReference type="SAM" id="MobiDB-lite"/>
    </source>
</evidence>
<feature type="region of interest" description="Disordered" evidence="11">
    <location>
        <begin position="594"/>
        <end position="619"/>
    </location>
</feature>
<feature type="compositionally biased region" description="Low complexity" evidence="11">
    <location>
        <begin position="609"/>
        <end position="619"/>
    </location>
</feature>
<evidence type="ECO:0000256" key="10">
    <source>
        <dbReference type="SAM" id="Coils"/>
    </source>
</evidence>
<keyword evidence="3 9" id="KW-0808">Transferase</keyword>
<evidence type="ECO:0000256" key="7">
    <source>
        <dbReference type="ARBA" id="ARBA00023034"/>
    </source>
</evidence>
<evidence type="ECO:0000256" key="9">
    <source>
        <dbReference type="RuleBase" id="RU364016"/>
    </source>
</evidence>
<dbReference type="Pfam" id="PF05679">
    <property type="entry name" value="CHGN"/>
    <property type="match status" value="1"/>
</dbReference>
<evidence type="ECO:0000313" key="12">
    <source>
        <dbReference type="EMBL" id="CRL08458.1"/>
    </source>
</evidence>
<dbReference type="OrthoDB" id="431432at2759"/>